<dbReference type="InterPro" id="IPR014194">
    <property type="entry name" value="Spore_III_AE"/>
</dbReference>
<feature type="transmembrane region" description="Helical" evidence="1">
    <location>
        <begin position="311"/>
        <end position="330"/>
    </location>
</feature>
<evidence type="ECO:0000313" key="2">
    <source>
        <dbReference type="EMBL" id="SUQ12488.1"/>
    </source>
</evidence>
<feature type="transmembrane region" description="Helical" evidence="1">
    <location>
        <begin position="12"/>
        <end position="30"/>
    </location>
</feature>
<feature type="transmembrane region" description="Helical" evidence="1">
    <location>
        <begin position="235"/>
        <end position="253"/>
    </location>
</feature>
<name>A0A316A5I1_9FIRM</name>
<feature type="transmembrane region" description="Helical" evidence="1">
    <location>
        <begin position="336"/>
        <end position="367"/>
    </location>
</feature>
<feature type="transmembrane region" description="Helical" evidence="1">
    <location>
        <begin position="200"/>
        <end position="228"/>
    </location>
</feature>
<evidence type="ECO:0000256" key="1">
    <source>
        <dbReference type="SAM" id="Phobius"/>
    </source>
</evidence>
<keyword evidence="1" id="KW-0812">Transmembrane</keyword>
<evidence type="ECO:0000313" key="3">
    <source>
        <dbReference type="Proteomes" id="UP000254051"/>
    </source>
</evidence>
<dbReference type="Pfam" id="PF09546">
    <property type="entry name" value="Spore_III_AE"/>
    <property type="match status" value="1"/>
</dbReference>
<gene>
    <name evidence="2" type="ORF">SAMN05216529_101384</name>
</gene>
<dbReference type="Proteomes" id="UP000254051">
    <property type="component" value="Unassembled WGS sequence"/>
</dbReference>
<reference evidence="3" key="1">
    <citation type="submission" date="2017-07" db="EMBL/GenBank/DDBJ databases">
        <authorList>
            <person name="Varghese N."/>
            <person name="Submissions S."/>
        </authorList>
    </citation>
    <scope>NUCLEOTIDE SEQUENCE [LARGE SCALE GENOMIC DNA]</scope>
    <source>
        <strain evidence="3">NLAE-zl-C134</strain>
    </source>
</reference>
<dbReference type="OrthoDB" id="1706761at2"/>
<proteinExistence type="predicted"/>
<keyword evidence="1" id="KW-0472">Membrane</keyword>
<feature type="transmembrane region" description="Helical" evidence="1">
    <location>
        <begin position="130"/>
        <end position="147"/>
    </location>
</feature>
<keyword evidence="3" id="KW-1185">Reference proteome</keyword>
<dbReference type="EMBL" id="UHJJ01000001">
    <property type="protein sequence ID" value="SUQ12488.1"/>
    <property type="molecule type" value="Genomic_DNA"/>
</dbReference>
<protein>
    <submittedName>
        <fullName evidence="2">Stage III sporulation protein AE</fullName>
    </submittedName>
</protein>
<sequence length="412" mass="45601">MKREKRKLYGRVILIPLIFMALLLGAFWGTCMTVHATGNESGQETASDEVQALDEVDYDAVETETENKLFSEFDFAEIDDSLKKIFPEKKLSFQELVSSLIQGDGENAGKEIIQFISDRFFYEFKHNRQNLVYMLLIAIIAAVFTNFSNAFQNKQVSEISFYVLYMLLITMCLNAFRIAMEGIEGQLEVLLDFMRVLCPSYFLAVAIASGSSSSLIFYNIVLFLIYVAEALILRFLLPIVNIYIMVQVMNYLAEEEYLSQFAELLKKLVSWILKTLVTLVIGINIIQGMLAPAIDALRRSALTRTAQAIPGIGNAIGGVADVVLGTAVLIKNGIGMAGAVILISICAVPILQVVFMMLMYKLAAALVQPVSDKRITNCISSVSEGYELLVKVVFSTGVLFLLTIAVVTATTT</sequence>
<feature type="transmembrane region" description="Helical" evidence="1">
    <location>
        <begin position="268"/>
        <end position="290"/>
    </location>
</feature>
<dbReference type="RefSeq" id="WP_109708506.1">
    <property type="nucleotide sequence ID" value="NZ_QGDS01000001.1"/>
</dbReference>
<dbReference type="AlphaFoldDB" id="A0A316A5I1"/>
<feature type="transmembrane region" description="Helical" evidence="1">
    <location>
        <begin position="159"/>
        <end position="180"/>
    </location>
</feature>
<accession>A0A316A5I1</accession>
<feature type="transmembrane region" description="Helical" evidence="1">
    <location>
        <begin position="388"/>
        <end position="409"/>
    </location>
</feature>
<organism evidence="2 3">
    <name type="scientific">Faecalicatena contorta</name>
    <dbReference type="NCBI Taxonomy" id="39482"/>
    <lineage>
        <taxon>Bacteria</taxon>
        <taxon>Bacillati</taxon>
        <taxon>Bacillota</taxon>
        <taxon>Clostridia</taxon>
        <taxon>Lachnospirales</taxon>
        <taxon>Lachnospiraceae</taxon>
        <taxon>Faecalicatena</taxon>
    </lineage>
</organism>
<keyword evidence="1" id="KW-1133">Transmembrane helix</keyword>